<reference evidence="1" key="1">
    <citation type="journal article" date="2021" name="Proc. Natl. Acad. Sci. U.S.A.">
        <title>A Catalog of Tens of Thousands of Viruses from Human Metagenomes Reveals Hidden Associations with Chronic Diseases.</title>
        <authorList>
            <person name="Tisza M.J."/>
            <person name="Buck C.B."/>
        </authorList>
    </citation>
    <scope>NUCLEOTIDE SEQUENCE</scope>
    <source>
        <strain evidence="1">Ct7EW56</strain>
    </source>
</reference>
<accession>A0A8S5LRQ7</accession>
<protein>
    <submittedName>
        <fullName evidence="1">Phosphoadenosine-phosphosulfate reductase</fullName>
    </submittedName>
</protein>
<dbReference type="InterPro" id="IPR014729">
    <property type="entry name" value="Rossmann-like_a/b/a_fold"/>
</dbReference>
<dbReference type="Gene3D" id="3.40.50.620">
    <property type="entry name" value="HUPs"/>
    <property type="match status" value="1"/>
</dbReference>
<dbReference type="EMBL" id="BK015904">
    <property type="protein sequence ID" value="DAD72638.1"/>
    <property type="molecule type" value="Genomic_DNA"/>
</dbReference>
<organism evidence="1">
    <name type="scientific">Siphoviridae sp. ct7EW56</name>
    <dbReference type="NCBI Taxonomy" id="2827562"/>
    <lineage>
        <taxon>Viruses</taxon>
        <taxon>Duplodnaviria</taxon>
        <taxon>Heunggongvirae</taxon>
        <taxon>Uroviricota</taxon>
        <taxon>Caudoviricetes</taxon>
    </lineage>
</organism>
<evidence type="ECO:0000313" key="1">
    <source>
        <dbReference type="EMBL" id="DAD72638.1"/>
    </source>
</evidence>
<proteinExistence type="predicted"/>
<name>A0A8S5LRQ7_9CAUD</name>
<sequence>MTKRKLKVCWVSAGISSFMAGYLAGDVDEWIYIDISDQHPDSLRFIKDCEKAIGKEIQILQSKEYRSVEECVRVFGGFRNPGNGFAPCTNWLKKRVRKEWEENNKDCELTYVWGFDLKEKSRAERTIEANPQTEHEFPLIDKGLSKEEVHGLFERTFGFERPKMYELGYPNNNCIGCVKGGMGYWNRIRKDFPEVFESRAKLERLVGHSMLKDSKGNPIYLDELDPNRGNMNTEIFPDCGIMCYLNMK</sequence>